<dbReference type="SMART" id="SM00671">
    <property type="entry name" value="SEL1"/>
    <property type="match status" value="7"/>
</dbReference>
<reference evidence="3 4" key="2">
    <citation type="submission" date="2016-05" db="EMBL/GenBank/DDBJ databases">
        <title>Lineage-specific infection strategies underlie the spectrum of fungal disease in amphibians.</title>
        <authorList>
            <person name="Cuomo C.A."/>
            <person name="Farrer R.A."/>
            <person name="James T."/>
            <person name="Longcore J."/>
            <person name="Birren B."/>
        </authorList>
    </citation>
    <scope>NUCLEOTIDE SEQUENCE [LARGE SCALE GENOMIC DNA]</scope>
    <source>
        <strain evidence="3 4">JEL423</strain>
    </source>
</reference>
<dbReference type="VEuPathDB" id="FungiDB:BDEG_25390"/>
<dbReference type="InterPro" id="IPR011990">
    <property type="entry name" value="TPR-like_helical_dom_sf"/>
</dbReference>
<evidence type="ECO:0000313" key="3">
    <source>
        <dbReference type="EMBL" id="OAJ41854.1"/>
    </source>
</evidence>
<dbReference type="InterPro" id="IPR006597">
    <property type="entry name" value="Sel1-like"/>
</dbReference>
<accession>A0A177WQA6</accession>
<evidence type="ECO:0000313" key="4">
    <source>
        <dbReference type="Proteomes" id="UP000077115"/>
    </source>
</evidence>
<feature type="compositionally biased region" description="Basic and acidic residues" evidence="2">
    <location>
        <begin position="772"/>
        <end position="781"/>
    </location>
</feature>
<name>A0A177WQA6_BATDL</name>
<dbReference type="Proteomes" id="UP000077115">
    <property type="component" value="Unassembled WGS sequence"/>
</dbReference>
<feature type="compositionally biased region" description="Basic residues" evidence="2">
    <location>
        <begin position="759"/>
        <end position="771"/>
    </location>
</feature>
<dbReference type="PANTHER" id="PTHR46430:SF1">
    <property type="entry name" value="CHITIN SYNTHASE REGULATOR SKT5-RELATED"/>
    <property type="match status" value="1"/>
</dbReference>
<dbReference type="Pfam" id="PF08238">
    <property type="entry name" value="Sel1"/>
    <property type="match status" value="5"/>
</dbReference>
<dbReference type="SUPFAM" id="SSF81901">
    <property type="entry name" value="HCP-like"/>
    <property type="match status" value="2"/>
</dbReference>
<dbReference type="Gene3D" id="1.25.40.10">
    <property type="entry name" value="Tetratricopeptide repeat domain"/>
    <property type="match status" value="1"/>
</dbReference>
<dbReference type="STRING" id="403673.A0A177WQA6"/>
<protein>
    <submittedName>
        <fullName evidence="3">Uncharacterized protein</fullName>
    </submittedName>
</protein>
<organism evidence="3 4">
    <name type="scientific">Batrachochytrium dendrobatidis (strain JEL423)</name>
    <dbReference type="NCBI Taxonomy" id="403673"/>
    <lineage>
        <taxon>Eukaryota</taxon>
        <taxon>Fungi</taxon>
        <taxon>Fungi incertae sedis</taxon>
        <taxon>Chytridiomycota</taxon>
        <taxon>Chytridiomycota incertae sedis</taxon>
        <taxon>Chytridiomycetes</taxon>
        <taxon>Rhizophydiales</taxon>
        <taxon>Rhizophydiales incertae sedis</taxon>
        <taxon>Batrachochytrium</taxon>
    </lineage>
</organism>
<dbReference type="InterPro" id="IPR051726">
    <property type="entry name" value="Chitin_Synth_Reg"/>
</dbReference>
<keyword evidence="1" id="KW-0677">Repeat</keyword>
<dbReference type="AlphaFoldDB" id="A0A177WQA6"/>
<reference evidence="3 4" key="1">
    <citation type="submission" date="2006-10" db="EMBL/GenBank/DDBJ databases">
        <title>The Genome Sequence of Batrachochytrium dendrobatidis JEL423.</title>
        <authorList>
            <consortium name="The Broad Institute Genome Sequencing Platform"/>
            <person name="Birren B."/>
            <person name="Lander E."/>
            <person name="Galagan J."/>
            <person name="Cuomo C."/>
            <person name="Devon K."/>
            <person name="Jaffe D."/>
            <person name="Butler J."/>
            <person name="Alvarez P."/>
            <person name="Gnerre S."/>
            <person name="Grabherr M."/>
            <person name="Kleber M."/>
            <person name="Mauceli E."/>
            <person name="Brockman W."/>
            <person name="Young S."/>
            <person name="LaButti K."/>
            <person name="Sykes S."/>
            <person name="DeCaprio D."/>
            <person name="Crawford M."/>
            <person name="Koehrsen M."/>
            <person name="Engels R."/>
            <person name="Montgomery P."/>
            <person name="Pearson M."/>
            <person name="Howarth C."/>
            <person name="Larson L."/>
            <person name="White J."/>
            <person name="O'Leary S."/>
            <person name="Kodira C."/>
            <person name="Zeng Q."/>
            <person name="Yandava C."/>
            <person name="Alvarado L."/>
            <person name="Longcore J."/>
            <person name="James T."/>
        </authorList>
    </citation>
    <scope>NUCLEOTIDE SEQUENCE [LARGE SCALE GENOMIC DNA]</scope>
    <source>
        <strain evidence="3 4">JEL423</strain>
    </source>
</reference>
<gene>
    <name evidence="3" type="ORF">BDEG_25390</name>
</gene>
<dbReference type="eggNOG" id="KOG1550">
    <property type="taxonomic scope" value="Eukaryota"/>
</dbReference>
<feature type="region of interest" description="Disordered" evidence="2">
    <location>
        <begin position="759"/>
        <end position="781"/>
    </location>
</feature>
<dbReference type="PANTHER" id="PTHR46430">
    <property type="entry name" value="PROTEIN SKT5-RELATED"/>
    <property type="match status" value="1"/>
</dbReference>
<evidence type="ECO:0000256" key="2">
    <source>
        <dbReference type="SAM" id="MobiDB-lite"/>
    </source>
</evidence>
<dbReference type="EMBL" id="DS022306">
    <property type="protein sequence ID" value="OAJ41854.1"/>
    <property type="molecule type" value="Genomic_DNA"/>
</dbReference>
<sequence>MAKEISPVPRPLSILLQSSATNTTLSHKTGSIRDLRKFRVCSEIPASVITEKMLTASRGSKSLNAPTYNMSCCESPLRSSTSTPAFVGSSLLKSNIQFPESEQQNNTFVNSSINSSLSLRSTIFCSSESSGSSSVIEAEATKDDIKQIQPNDDYDMVDGYNDDHSSDHTVSCIDNDQISIQSSAVSSVLPASFTLQPISTQIPTRFKLAKGYCRHRHYAESLSECKFILLYAYQLSTFRERLSTVQAVVFILRKLGQQDLDAQYILASTYEYGVPDTINSQTDPLFAPNPTLAFTAYLSAAKRGHIEAMFKISEMYHTGIGTRISRGKAIHYLRTAAIKHHPQAMTQLGLVLIHGKYGHPQRIRDGVVWLRMACRFATVQYPDALYLFAELHINGLTDVIFKDDRYVVELLERGAKLEHAPCVFKLAEAYQNAWFGLDCDMKKSFYGYCRAANMGHLEAMLEMSRWYLVGAKMDLDGFVLEQSNEKAYQWILKSAKAGHARAMFGIGHFYSEGLGVVKNTDTALEWYRKAAKLGEPGAIDKLKEFHLDVASFDPIKKQRGRSFAYARSQTSTQGESQKNRWSTSYRFSLPMLEMTCPKNIEADSIISESIHSFDSSIVAPLSDELDGNAYTLSPPVSFKLMPASTSDTVHTINIVPGQSDVCELELTQPHDLLVMSLDDSLNEDDSQISAAINASLVVAETASEITALPCVLSSVSCTAHVDKILAAKSEKVSSANPAVPVQAQKDSVADSTIAPVATSKRRHTLKSSKHREHSDRCCSIQ</sequence>
<proteinExistence type="predicted"/>
<dbReference type="OrthoDB" id="272077at2759"/>
<evidence type="ECO:0000256" key="1">
    <source>
        <dbReference type="ARBA" id="ARBA00022737"/>
    </source>
</evidence>